<keyword evidence="2" id="KW-1133">Transmembrane helix</keyword>
<feature type="transmembrane region" description="Helical" evidence="2">
    <location>
        <begin position="28"/>
        <end position="51"/>
    </location>
</feature>
<evidence type="ECO:0000256" key="2">
    <source>
        <dbReference type="SAM" id="Phobius"/>
    </source>
</evidence>
<dbReference type="AlphaFoldDB" id="R4YW87"/>
<keyword evidence="2" id="KW-0472">Membrane</keyword>
<gene>
    <name evidence="3" type="ORF">BN381_100052</name>
</gene>
<dbReference type="OrthoDB" id="3712014at2"/>
<evidence type="ECO:0000313" key="4">
    <source>
        <dbReference type="Proteomes" id="UP000018291"/>
    </source>
</evidence>
<dbReference type="EMBL" id="CANL01000002">
    <property type="protein sequence ID" value="CCM62165.1"/>
    <property type="molecule type" value="Genomic_DNA"/>
</dbReference>
<accession>R4YW87</accession>
<feature type="region of interest" description="Disordered" evidence="1">
    <location>
        <begin position="62"/>
        <end position="120"/>
    </location>
</feature>
<keyword evidence="4" id="KW-1185">Reference proteome</keyword>
<organism evidence="3 4">
    <name type="scientific">Candidatus Neomicrothrix parvicella RN1</name>
    <dbReference type="NCBI Taxonomy" id="1229780"/>
    <lineage>
        <taxon>Bacteria</taxon>
        <taxon>Bacillati</taxon>
        <taxon>Actinomycetota</taxon>
        <taxon>Acidimicrobiia</taxon>
        <taxon>Acidimicrobiales</taxon>
        <taxon>Microthrixaceae</taxon>
        <taxon>Candidatus Neomicrothrix</taxon>
    </lineage>
</organism>
<dbReference type="HOGENOM" id="CLU_1010786_0_0_11"/>
<feature type="compositionally biased region" description="Acidic residues" evidence="1">
    <location>
        <begin position="88"/>
        <end position="102"/>
    </location>
</feature>
<feature type="region of interest" description="Disordered" evidence="1">
    <location>
        <begin position="1"/>
        <end position="22"/>
    </location>
</feature>
<dbReference type="NCBIfam" id="NF047619">
    <property type="entry name" value="NADase_discoid"/>
    <property type="match status" value="1"/>
</dbReference>
<evidence type="ECO:0000313" key="3">
    <source>
        <dbReference type="EMBL" id="CCM62165.1"/>
    </source>
</evidence>
<dbReference type="Proteomes" id="UP000018291">
    <property type="component" value="Unassembled WGS sequence"/>
</dbReference>
<proteinExistence type="predicted"/>
<protein>
    <submittedName>
        <fullName evidence="3">Uncharacterized protein</fullName>
    </submittedName>
</protein>
<dbReference type="RefSeq" id="WP_012223332.1">
    <property type="nucleotide sequence ID" value="NZ_HG422565.1"/>
</dbReference>
<keyword evidence="2" id="KW-0812">Transmembrane</keyword>
<feature type="compositionally biased region" description="Low complexity" evidence="1">
    <location>
        <begin position="7"/>
        <end position="22"/>
    </location>
</feature>
<reference evidence="3 4" key="1">
    <citation type="journal article" date="2013" name="ISME J.">
        <title>Metabolic model for the filamentous 'Candidatus Microthrix parvicella' based on genomic and metagenomic analyses.</title>
        <authorList>
            <person name="Jon McIlroy S."/>
            <person name="Kristiansen R."/>
            <person name="Albertsen M."/>
            <person name="Michael Karst S."/>
            <person name="Rossetti S."/>
            <person name="Lund Nielsen J."/>
            <person name="Tandoi V."/>
            <person name="James Seviour R."/>
            <person name="Nielsen P.H."/>
        </authorList>
    </citation>
    <scope>NUCLEOTIDE SEQUENCE [LARGE SCALE GENOMIC DNA]</scope>
    <source>
        <strain evidence="3 4">RN1</strain>
    </source>
</reference>
<evidence type="ECO:0000256" key="1">
    <source>
        <dbReference type="SAM" id="MobiDB-lite"/>
    </source>
</evidence>
<feature type="compositionally biased region" description="Basic and acidic residues" evidence="1">
    <location>
        <begin position="62"/>
        <end position="80"/>
    </location>
</feature>
<sequence>MTEIFTQPPAGGAAPGPSQPGGSTDKKLTILIGFSVVFLIAALGTLGWVVLAGGDDGKRVETAQRNEADSERDAATKSADEQSSNDEASGDDSEEAASEEADVTLPKTTVPPPDPVEVTPQVTNVSFERPAAPSIVCTGEPLAYSGAQLVDGDENYGWGASMGDAAGATADMRFVGPVKLATVGLTPGYTRLAPRSNAGCQTVVAFPYNRFVQSVRWTFDDGSSVEQSFEQRAELQTMPVDVTTTTVRLTILSTTRPGSADNETVISEAAFTGTP</sequence>
<comment type="caution">
    <text evidence="3">The sequence shown here is derived from an EMBL/GenBank/DDBJ whole genome shotgun (WGS) entry which is preliminary data.</text>
</comment>
<name>R4YW87_9ACTN</name>
<dbReference type="InterPro" id="IPR057561">
    <property type="entry name" value="NADase_transloc"/>
</dbReference>
<dbReference type="STRING" id="1229780.BN381_100052"/>